<name>A0A432Z9Z3_9GAMM</name>
<dbReference type="InterPro" id="IPR025263">
    <property type="entry name" value="YhdP_central"/>
</dbReference>
<proteinExistence type="predicted"/>
<accession>A0A432Z9Z3</accession>
<dbReference type="NCBIfam" id="TIGR02099">
    <property type="entry name" value="YhdP family protein"/>
    <property type="match status" value="1"/>
</dbReference>
<dbReference type="PANTHER" id="PTHR38690:SF1">
    <property type="entry name" value="PROTEASE"/>
    <property type="match status" value="1"/>
</dbReference>
<reference evidence="5" key="1">
    <citation type="journal article" date="2018" name="Front. Microbiol.">
        <title>Genome-Based Analysis Reveals the Taxonomy and Diversity of the Family Idiomarinaceae.</title>
        <authorList>
            <person name="Liu Y."/>
            <person name="Lai Q."/>
            <person name="Shao Z."/>
        </authorList>
    </citation>
    <scope>NUCLEOTIDE SEQUENCE [LARGE SCALE GENOMIC DNA]</scope>
    <source>
        <strain evidence="5">c121</strain>
    </source>
</reference>
<feature type="compositionally biased region" description="Polar residues" evidence="1">
    <location>
        <begin position="1314"/>
        <end position="1331"/>
    </location>
</feature>
<comment type="caution">
    <text evidence="4">The sequence shown here is derived from an EMBL/GenBank/DDBJ whole genome shotgun (WGS) entry which is preliminary data.</text>
</comment>
<evidence type="ECO:0000256" key="2">
    <source>
        <dbReference type="SAM" id="Phobius"/>
    </source>
</evidence>
<keyword evidence="2" id="KW-0472">Membrane</keyword>
<dbReference type="Pfam" id="PF13116">
    <property type="entry name" value="YhdP"/>
    <property type="match status" value="1"/>
</dbReference>
<gene>
    <name evidence="4" type="ORF">CWI80_05175</name>
</gene>
<feature type="region of interest" description="Disordered" evidence="1">
    <location>
        <begin position="1283"/>
        <end position="1331"/>
    </location>
</feature>
<evidence type="ECO:0000256" key="1">
    <source>
        <dbReference type="SAM" id="MobiDB-lite"/>
    </source>
</evidence>
<dbReference type="PANTHER" id="PTHR38690">
    <property type="entry name" value="PROTEASE-RELATED"/>
    <property type="match status" value="1"/>
</dbReference>
<keyword evidence="2" id="KW-1133">Transmembrane helix</keyword>
<keyword evidence="5" id="KW-1185">Reference proteome</keyword>
<feature type="domain" description="YhdP central" evidence="3">
    <location>
        <begin position="6"/>
        <end position="1281"/>
    </location>
</feature>
<protein>
    <submittedName>
        <fullName evidence="4">TIGR02099 family protein</fullName>
    </submittedName>
</protein>
<keyword evidence="2" id="KW-0812">Transmembrane</keyword>
<organism evidence="4 5">
    <name type="scientific">Pseudidiomarina sediminum</name>
    <dbReference type="NCBI Taxonomy" id="431675"/>
    <lineage>
        <taxon>Bacteria</taxon>
        <taxon>Pseudomonadati</taxon>
        <taxon>Pseudomonadota</taxon>
        <taxon>Gammaproteobacteria</taxon>
        <taxon>Alteromonadales</taxon>
        <taxon>Idiomarinaceae</taxon>
        <taxon>Pseudidiomarina</taxon>
    </lineage>
</organism>
<sequence length="1331" mass="148122">MWRVSVKVAYRTLLYTVATALVLFAVVLSMLRYLLPQLPDVTQQAERFFAQNYAVETQIGELGADWNVAGPQLILRDVQVLEVGGEATAVRLNEARVVFDFWQSLRTWSLKLEEVKLADLQVTYDLRDSSFSSNTGINSDLPHFFLNQLDEVTIENSTLELVNLVGARHAIHVERLSWNNQGATHQGIGSLRIDALASNSLDVMIDIEGNDPADLAGQIYVQAANLDIAAWLQQQLVDTEISQAEFNFTMWLNFANSDFRQGILQLARNELHWRVGERQHQLVIPKGLLKLRPEGSGWLVNNNPITLVQDNTTWTLPTMSWLQTPETFALSADDVPVAPLLQLATLSGSGGQQFADHLSSANVDGWLDVRLQQDLNQPLRWQLQGRELAWKATSGVPGVDQVALDVLGQGAQAQWLLAGEQVALRSPHLSAGGTWPVERLQLGGRFQWQQGEWDLAFHDGSRIDLEGLPLHLRGKLSYADELFVAARLEGANTAPVNADVLRRYLPEVMGTDLHDYLQTALIDAEAEALAMVWRGPLQAFPYLENEGVFRAQVTVHDLVYRFQPDWPMVTEATAHVHFGNERMHILSTDGVLEQMRLPRVDTVIENILQQPPVLQIDGTVIGDGARLQPIFAQSPLAKQLGTTFTELQLQGEVQGSLALTIPLNARAATDVVAKGYVDLQGNELWVDSIQQHFTQVRGRVHYHNDQISSDNLALQWQQLPLQVALQGELREDAYHVQVDVDADWSMAALHQQHPATETLFAGQLQWQGNLALSLPEQGSYSFHWQQQSDLAAFGLDLPEPMKVAIGSTLPWQLQVSGGPESLLINSTLGEHTLIELQYNGDGSELTQGYARIGERVGDLPNPDLLGLNPRFPVEVGLHSLDAQEWLDKLTRLQQWLTGVGSEATSTRSLAAPVPDVIELQAQSMHFGDYRLHDNAVVIWPQQEPSELHTLDTWRFRWRANEASLAGVYWPQSEQQAARLELNADYLELVADPSDAPEVDELAPESAPEPELQQAMDYTQWPQIVFDCRRCQYQQYPLGEVQFQFTPATDVLRLDNVHLRNGEHELKAQMRWLPALEGQPPVTAVTGSFVSGDVGDFLKSYQITSIVQDSPADFDFELAWQGAPEAFNLATLEGTMNWRLGQGYLSEVSDRGARLLSVLSLESILRKLRFDFRDIFANGLFFTEFAGQFVIEDGVVATEKAGMNGSAGDMEISGTADLVSEAIDYQLFFVPKVTSSLPVILAWMVNPPSGLAALLIDRMLQDAQVISRLEYKISGTMDAPVVEEVSRDSREVTLPVETLPQQQEGGEDEQDRPTDSGSNDQPTEPSGQPRNP</sequence>
<dbReference type="RefSeq" id="WP_026861431.1">
    <property type="nucleotide sequence ID" value="NZ_PIQE01000001.1"/>
</dbReference>
<dbReference type="EMBL" id="PIQE01000001">
    <property type="protein sequence ID" value="RUO74729.1"/>
    <property type="molecule type" value="Genomic_DNA"/>
</dbReference>
<evidence type="ECO:0000313" key="5">
    <source>
        <dbReference type="Proteomes" id="UP000287022"/>
    </source>
</evidence>
<dbReference type="Proteomes" id="UP000287022">
    <property type="component" value="Unassembled WGS sequence"/>
</dbReference>
<dbReference type="InterPro" id="IPR011836">
    <property type="entry name" value="YhdP"/>
</dbReference>
<dbReference type="STRING" id="1122124.GCA_000423165_00365"/>
<evidence type="ECO:0000313" key="4">
    <source>
        <dbReference type="EMBL" id="RUO74729.1"/>
    </source>
</evidence>
<feature type="transmembrane region" description="Helical" evidence="2">
    <location>
        <begin position="12"/>
        <end position="35"/>
    </location>
</feature>
<evidence type="ECO:0000259" key="3">
    <source>
        <dbReference type="Pfam" id="PF13116"/>
    </source>
</evidence>